<accession>A0A2U3NCG9</accession>
<dbReference type="OrthoDB" id="4735649at2"/>
<evidence type="ECO:0000313" key="3">
    <source>
        <dbReference type="Proteomes" id="UP000241595"/>
    </source>
</evidence>
<name>A0A2U3NCG9_9MYCO</name>
<evidence type="ECO:0000256" key="1">
    <source>
        <dbReference type="SAM" id="SignalP"/>
    </source>
</evidence>
<evidence type="ECO:0008006" key="4">
    <source>
        <dbReference type="Google" id="ProtNLM"/>
    </source>
</evidence>
<keyword evidence="3" id="KW-1185">Reference proteome</keyword>
<feature type="signal peptide" evidence="1">
    <location>
        <begin position="1"/>
        <end position="25"/>
    </location>
</feature>
<keyword evidence="1" id="KW-0732">Signal</keyword>
<dbReference type="EMBL" id="FTRV01000011">
    <property type="protein sequence ID" value="SPM29195.1"/>
    <property type="molecule type" value="Genomic_DNA"/>
</dbReference>
<evidence type="ECO:0000313" key="2">
    <source>
        <dbReference type="EMBL" id="SPM29195.1"/>
    </source>
</evidence>
<dbReference type="Proteomes" id="UP000241595">
    <property type="component" value="Unassembled WGS sequence"/>
</dbReference>
<dbReference type="AlphaFoldDB" id="A0A2U3NCG9"/>
<sequence>MRAVVIAVCAAIVSVFLSAPAVAHADPCVNGTVRPGPGAATLLCQDRGWLLVIPKGAGGYGPDQPLPPTCATFPDKYMCPTEQ</sequence>
<proteinExistence type="predicted"/>
<gene>
    <name evidence="2" type="ORF">MTAB308_2686</name>
</gene>
<organism evidence="2 3">
    <name type="scientific">Mycobacterium terramassiliense</name>
    <dbReference type="NCBI Taxonomy" id="1841859"/>
    <lineage>
        <taxon>Bacteria</taxon>
        <taxon>Bacillati</taxon>
        <taxon>Actinomycetota</taxon>
        <taxon>Actinomycetes</taxon>
        <taxon>Mycobacteriales</taxon>
        <taxon>Mycobacteriaceae</taxon>
        <taxon>Mycobacterium</taxon>
    </lineage>
</organism>
<protein>
    <recommendedName>
        <fullName evidence="4">Secreted protein</fullName>
    </recommendedName>
</protein>
<dbReference type="STRING" id="1841859.GCA_900157385_02682"/>
<reference evidence="2 3" key="1">
    <citation type="submission" date="2017-01" db="EMBL/GenBank/DDBJ databases">
        <authorList>
            <consortium name="Urmite Genomes"/>
        </authorList>
    </citation>
    <scope>NUCLEOTIDE SEQUENCE [LARGE SCALE GENOMIC DNA]</scope>
    <source>
        <strain evidence="2 3">AB308</strain>
    </source>
</reference>
<feature type="chain" id="PRO_5015787130" description="Secreted protein" evidence="1">
    <location>
        <begin position="26"/>
        <end position="83"/>
    </location>
</feature>
<dbReference type="RefSeq" id="WP_077099858.1">
    <property type="nucleotide sequence ID" value="NZ_LT717700.1"/>
</dbReference>